<gene>
    <name evidence="7" type="ORF">T440DRAFT_420493</name>
</gene>
<dbReference type="OrthoDB" id="191139at2759"/>
<sequence>MGVDASELLVPLVGAVQAAFSVLLTIAFGVVAAQCNLLSVKAAKEVSKLCVRMFLPALLIYKIGSNLHQDTGVRYVPILVWSISYTLLSVLLGRTLTRIFKLPTWVTPAIAFNNTTSLPLLLIQSLKQTQILDAILIGGESGSAAMDRAESYFLINAMVSNSLTFALGPRLLTPGDEDAPEEEEDDKGENGIHDGEETEQNEESGDIERGPDGIINEQTSLLPQRVIRPTNKLEKRGYLRTRDWYNGLSPWLQETLDVAWQFANAPLMGAIVGAIIGLTPALHKLFFNPSNEGGYFNAWLTTSIKNIGDLFASMQIIVVGVKLSQSMLKMKRGEDSGEVAKGSLAIVTFVRFIVWPLISIPLIWAMAAKTNLLDADPMLWFSMMLMPTGPPAMILVALTDVTGAPESMKMTIAKFLTISYAITPMICFAVVGALKATEAAIAA</sequence>
<name>A0A6A7BEG2_9PLEO</name>
<feature type="transmembrane region" description="Helical" evidence="6">
    <location>
        <begin position="12"/>
        <end position="37"/>
    </location>
</feature>
<feature type="transmembrane region" description="Helical" evidence="6">
    <location>
        <begin position="344"/>
        <end position="367"/>
    </location>
</feature>
<proteinExistence type="predicted"/>
<dbReference type="AlphaFoldDB" id="A0A6A7BEG2"/>
<evidence type="ECO:0000256" key="4">
    <source>
        <dbReference type="ARBA" id="ARBA00023136"/>
    </source>
</evidence>
<feature type="transmembrane region" description="Helical" evidence="6">
    <location>
        <begin position="411"/>
        <end position="434"/>
    </location>
</feature>
<dbReference type="GO" id="GO:0016020">
    <property type="term" value="C:membrane"/>
    <property type="evidence" value="ECO:0007669"/>
    <property type="project" value="UniProtKB-SubCell"/>
</dbReference>
<feature type="compositionally biased region" description="Acidic residues" evidence="5">
    <location>
        <begin position="196"/>
        <end position="205"/>
    </location>
</feature>
<accession>A0A6A7BEG2</accession>
<evidence type="ECO:0000313" key="7">
    <source>
        <dbReference type="EMBL" id="KAF2852578.1"/>
    </source>
</evidence>
<feature type="transmembrane region" description="Helical" evidence="6">
    <location>
        <begin position="303"/>
        <end position="323"/>
    </location>
</feature>
<dbReference type="PANTHER" id="PTHR31794:SF4">
    <property type="entry name" value="AUXIN EFFLUX TRANSPORTER FAMILY PROTEIN (EUROFUNG)"/>
    <property type="match status" value="1"/>
</dbReference>
<evidence type="ECO:0000313" key="8">
    <source>
        <dbReference type="Proteomes" id="UP000799423"/>
    </source>
</evidence>
<feature type="transmembrane region" description="Helical" evidence="6">
    <location>
        <begin position="262"/>
        <end position="283"/>
    </location>
</feature>
<comment type="subcellular location">
    <subcellularLocation>
        <location evidence="1">Membrane</location>
        <topology evidence="1">Multi-pass membrane protein</topology>
    </subcellularLocation>
</comment>
<evidence type="ECO:0000256" key="6">
    <source>
        <dbReference type="SAM" id="Phobius"/>
    </source>
</evidence>
<reference evidence="7" key="1">
    <citation type="submission" date="2020-01" db="EMBL/GenBank/DDBJ databases">
        <authorList>
            <consortium name="DOE Joint Genome Institute"/>
            <person name="Haridas S."/>
            <person name="Albert R."/>
            <person name="Binder M."/>
            <person name="Bloem J."/>
            <person name="Labutti K."/>
            <person name="Salamov A."/>
            <person name="Andreopoulos B."/>
            <person name="Baker S.E."/>
            <person name="Barry K."/>
            <person name="Bills G."/>
            <person name="Bluhm B.H."/>
            <person name="Cannon C."/>
            <person name="Castanera R."/>
            <person name="Culley D.E."/>
            <person name="Daum C."/>
            <person name="Ezra D."/>
            <person name="Gonzalez J.B."/>
            <person name="Henrissat B."/>
            <person name="Kuo A."/>
            <person name="Liang C."/>
            <person name="Lipzen A."/>
            <person name="Lutzoni F."/>
            <person name="Magnuson J."/>
            <person name="Mondo S."/>
            <person name="Nolan M."/>
            <person name="Ohm R."/>
            <person name="Pangilinan J."/>
            <person name="Park H.-J."/>
            <person name="Ramirez L."/>
            <person name="Alfaro M."/>
            <person name="Sun H."/>
            <person name="Tritt A."/>
            <person name="Yoshinaga Y."/>
            <person name="Zwiers L.-H."/>
            <person name="Turgeon B.G."/>
            <person name="Goodwin S.B."/>
            <person name="Spatafora J.W."/>
            <person name="Crous P.W."/>
            <person name="Grigoriev I.V."/>
        </authorList>
    </citation>
    <scope>NUCLEOTIDE SEQUENCE</scope>
    <source>
        <strain evidence="7">IPT5</strain>
    </source>
</reference>
<evidence type="ECO:0000256" key="3">
    <source>
        <dbReference type="ARBA" id="ARBA00022989"/>
    </source>
</evidence>
<keyword evidence="3 6" id="KW-1133">Transmembrane helix</keyword>
<dbReference type="Pfam" id="PF03547">
    <property type="entry name" value="Mem_trans"/>
    <property type="match status" value="1"/>
</dbReference>
<evidence type="ECO:0000256" key="5">
    <source>
        <dbReference type="SAM" id="MobiDB-lite"/>
    </source>
</evidence>
<feature type="compositionally biased region" description="Acidic residues" evidence="5">
    <location>
        <begin position="175"/>
        <end position="187"/>
    </location>
</feature>
<dbReference type="GO" id="GO:0055085">
    <property type="term" value="P:transmembrane transport"/>
    <property type="evidence" value="ECO:0007669"/>
    <property type="project" value="InterPro"/>
</dbReference>
<feature type="region of interest" description="Disordered" evidence="5">
    <location>
        <begin position="170"/>
        <end position="220"/>
    </location>
</feature>
<feature type="transmembrane region" description="Helical" evidence="6">
    <location>
        <begin position="379"/>
        <end position="399"/>
    </location>
</feature>
<evidence type="ECO:0000256" key="1">
    <source>
        <dbReference type="ARBA" id="ARBA00004141"/>
    </source>
</evidence>
<dbReference type="PANTHER" id="PTHR31794">
    <property type="entry name" value="AUXIN EFFLUX TRANSPORTER FAMILY PROTEIN (EUROFUNG)"/>
    <property type="match status" value="1"/>
</dbReference>
<dbReference type="EMBL" id="MU006298">
    <property type="protein sequence ID" value="KAF2852578.1"/>
    <property type="molecule type" value="Genomic_DNA"/>
</dbReference>
<dbReference type="InterPro" id="IPR004776">
    <property type="entry name" value="Mem_transp_PIN-like"/>
</dbReference>
<evidence type="ECO:0000256" key="2">
    <source>
        <dbReference type="ARBA" id="ARBA00022692"/>
    </source>
</evidence>
<keyword evidence="8" id="KW-1185">Reference proteome</keyword>
<dbReference type="Proteomes" id="UP000799423">
    <property type="component" value="Unassembled WGS sequence"/>
</dbReference>
<evidence type="ECO:0008006" key="9">
    <source>
        <dbReference type="Google" id="ProtNLM"/>
    </source>
</evidence>
<feature type="transmembrane region" description="Helical" evidence="6">
    <location>
        <begin position="73"/>
        <end position="92"/>
    </location>
</feature>
<dbReference type="GO" id="GO:0005783">
    <property type="term" value="C:endoplasmic reticulum"/>
    <property type="evidence" value="ECO:0007669"/>
    <property type="project" value="TreeGrafter"/>
</dbReference>
<keyword evidence="2 6" id="KW-0812">Transmembrane</keyword>
<keyword evidence="4 6" id="KW-0472">Membrane</keyword>
<organism evidence="7 8">
    <name type="scientific">Plenodomus tracheiphilus IPT5</name>
    <dbReference type="NCBI Taxonomy" id="1408161"/>
    <lineage>
        <taxon>Eukaryota</taxon>
        <taxon>Fungi</taxon>
        <taxon>Dikarya</taxon>
        <taxon>Ascomycota</taxon>
        <taxon>Pezizomycotina</taxon>
        <taxon>Dothideomycetes</taxon>
        <taxon>Pleosporomycetidae</taxon>
        <taxon>Pleosporales</taxon>
        <taxon>Pleosporineae</taxon>
        <taxon>Leptosphaeriaceae</taxon>
        <taxon>Plenodomus</taxon>
    </lineage>
</organism>
<protein>
    <recommendedName>
        <fullName evidence="9">Auxin efflux carrier</fullName>
    </recommendedName>
</protein>